<dbReference type="InterPro" id="IPR000198">
    <property type="entry name" value="RhoGAP_dom"/>
</dbReference>
<keyword evidence="4" id="KW-1185">Reference proteome</keyword>
<dbReference type="GO" id="GO:0005096">
    <property type="term" value="F:GTPase activator activity"/>
    <property type="evidence" value="ECO:0007669"/>
    <property type="project" value="UniProtKB-KW"/>
</dbReference>
<organism evidence="4 5">
    <name type="scientific">Romanomermis culicivorax</name>
    <name type="common">Nematode worm</name>
    <dbReference type="NCBI Taxonomy" id="13658"/>
    <lineage>
        <taxon>Eukaryota</taxon>
        <taxon>Metazoa</taxon>
        <taxon>Ecdysozoa</taxon>
        <taxon>Nematoda</taxon>
        <taxon>Enoplea</taxon>
        <taxon>Dorylaimia</taxon>
        <taxon>Mermithida</taxon>
        <taxon>Mermithoidea</taxon>
        <taxon>Mermithidae</taxon>
        <taxon>Romanomermis</taxon>
    </lineage>
</organism>
<feature type="region of interest" description="Disordered" evidence="2">
    <location>
        <begin position="91"/>
        <end position="114"/>
    </location>
</feature>
<evidence type="ECO:0000259" key="3">
    <source>
        <dbReference type="PROSITE" id="PS50238"/>
    </source>
</evidence>
<feature type="domain" description="Rho-GAP" evidence="3">
    <location>
        <begin position="161"/>
        <end position="398"/>
    </location>
</feature>
<evidence type="ECO:0000313" key="5">
    <source>
        <dbReference type="WBParaSite" id="nRc.2.0.1.t46559-RA"/>
    </source>
</evidence>
<protein>
    <submittedName>
        <fullName evidence="5">Rho-GAP domain-containing protein</fullName>
    </submittedName>
</protein>
<keyword evidence="1" id="KW-0343">GTPase activation</keyword>
<dbReference type="PROSITE" id="PS50238">
    <property type="entry name" value="RHOGAP"/>
    <property type="match status" value="1"/>
</dbReference>
<dbReference type="GO" id="GO:0007165">
    <property type="term" value="P:signal transduction"/>
    <property type="evidence" value="ECO:0007669"/>
    <property type="project" value="InterPro"/>
</dbReference>
<reference evidence="5" key="1">
    <citation type="submission" date="2022-11" db="UniProtKB">
        <authorList>
            <consortium name="WormBaseParasite"/>
        </authorList>
    </citation>
    <scope>IDENTIFICATION</scope>
</reference>
<accession>A0A915L6B1</accession>
<dbReference type="Gene3D" id="1.10.555.10">
    <property type="entry name" value="Rho GTPase activation protein"/>
    <property type="match status" value="1"/>
</dbReference>
<evidence type="ECO:0000256" key="2">
    <source>
        <dbReference type="SAM" id="MobiDB-lite"/>
    </source>
</evidence>
<evidence type="ECO:0000256" key="1">
    <source>
        <dbReference type="ARBA" id="ARBA00022468"/>
    </source>
</evidence>
<dbReference type="AlphaFoldDB" id="A0A915L6B1"/>
<dbReference type="WBParaSite" id="nRc.2.0.1.t46559-RA">
    <property type="protein sequence ID" value="nRc.2.0.1.t46559-RA"/>
    <property type="gene ID" value="nRc.2.0.1.g46559"/>
</dbReference>
<dbReference type="Pfam" id="PF00620">
    <property type="entry name" value="RhoGAP"/>
    <property type="match status" value="1"/>
</dbReference>
<dbReference type="InterPro" id="IPR037863">
    <property type="entry name" value="RHOGAP6/36"/>
</dbReference>
<evidence type="ECO:0000313" key="4">
    <source>
        <dbReference type="Proteomes" id="UP000887565"/>
    </source>
</evidence>
<dbReference type="SUPFAM" id="SSF48350">
    <property type="entry name" value="GTPase activation domain, GAP"/>
    <property type="match status" value="1"/>
</dbReference>
<dbReference type="PANTHER" id="PTHR12635">
    <property type="entry name" value="RHO-GTPASE-ACTIVATING PROTEIN 6 FAMILY MEMBER"/>
    <property type="match status" value="1"/>
</dbReference>
<dbReference type="SMART" id="SM00324">
    <property type="entry name" value="RhoGAP"/>
    <property type="match status" value="1"/>
</dbReference>
<name>A0A915L6B1_ROMCU</name>
<feature type="region of interest" description="Disordered" evidence="2">
    <location>
        <begin position="1"/>
        <end position="26"/>
    </location>
</feature>
<proteinExistence type="predicted"/>
<dbReference type="PANTHER" id="PTHR12635:SF7">
    <property type="entry name" value="RHO GTPASE ACTIVATING PROTEIN 6-RELATED"/>
    <property type="match status" value="1"/>
</dbReference>
<sequence length="432" mass="48301">MESSQTQDATGNVQIAPTGRQYNDELLPGNASLVRSSAFNLHTANSSSQGTMDDDEGSGDDHRCQSLDLGNICIEEKTVKALLYKKMQDKSASVPSKPNFPVQNQDSNDSWPSYHQDMTSVSSKCSLETQDSLDRVVNKCQRRYASTDQLNESPYCNNMKYKLDIFSTSNKCLYGEPNNVRVPKFVDFCTKYLTENGLQTVGLFRVAGSAKRCRQMRLDLDSGRGEHILQRISPVSFSTAPPFDEPPTPFDNDAVAATAGILPHDVATLLKEYFRDLPEPLLTKELYQAFVAVSRLDGENMLIGIRNLTFLLPIANRDTLLILLQFLRQVSQHSKDTVDQQGVLKAGNKMNTHNLATIFGPNILRPSTSNKRVNEQLSNNENTVKVVQFMIENCNEIYTVPKETLNSLYKLMQETEADVVDRILSSLYTSSI</sequence>
<dbReference type="InterPro" id="IPR008936">
    <property type="entry name" value="Rho_GTPase_activation_prot"/>
</dbReference>
<feature type="region of interest" description="Disordered" evidence="2">
    <location>
        <begin position="43"/>
        <end position="62"/>
    </location>
</feature>
<dbReference type="Proteomes" id="UP000887565">
    <property type="component" value="Unplaced"/>
</dbReference>
<feature type="compositionally biased region" description="Polar residues" evidence="2">
    <location>
        <begin position="1"/>
        <end position="15"/>
    </location>
</feature>